<dbReference type="EMBL" id="AP004670">
    <property type="protein sequence ID" value="BAD30786.1"/>
    <property type="molecule type" value="Genomic_DNA"/>
</dbReference>
<dbReference type="AlphaFoldDB" id="Q8H591"/>
<evidence type="ECO:0000313" key="4">
    <source>
        <dbReference type="Proteomes" id="UP000000763"/>
    </source>
</evidence>
<reference evidence="4" key="3">
    <citation type="journal article" date="2005" name="Nature">
        <title>The map-based sequence of the rice genome.</title>
        <authorList>
            <consortium name="International rice genome sequencing project (IRGSP)"/>
            <person name="Matsumoto T."/>
            <person name="Wu J."/>
            <person name="Kanamori H."/>
            <person name="Katayose Y."/>
            <person name="Fujisawa M."/>
            <person name="Namiki N."/>
            <person name="Mizuno H."/>
            <person name="Yamamoto K."/>
            <person name="Antonio B.A."/>
            <person name="Baba T."/>
            <person name="Sakata K."/>
            <person name="Nagamura Y."/>
            <person name="Aoki H."/>
            <person name="Arikawa K."/>
            <person name="Arita K."/>
            <person name="Bito T."/>
            <person name="Chiden Y."/>
            <person name="Fujitsuka N."/>
            <person name="Fukunaka R."/>
            <person name="Hamada M."/>
            <person name="Harada C."/>
            <person name="Hayashi A."/>
            <person name="Hijishita S."/>
            <person name="Honda M."/>
            <person name="Hosokawa S."/>
            <person name="Ichikawa Y."/>
            <person name="Idonuma A."/>
            <person name="Iijima M."/>
            <person name="Ikeda M."/>
            <person name="Ikeno M."/>
            <person name="Ito K."/>
            <person name="Ito S."/>
            <person name="Ito T."/>
            <person name="Ito Y."/>
            <person name="Ito Y."/>
            <person name="Iwabuchi A."/>
            <person name="Kamiya K."/>
            <person name="Karasawa W."/>
            <person name="Kurita K."/>
            <person name="Katagiri S."/>
            <person name="Kikuta A."/>
            <person name="Kobayashi H."/>
            <person name="Kobayashi N."/>
            <person name="Machita K."/>
            <person name="Maehara T."/>
            <person name="Masukawa M."/>
            <person name="Mizubayashi T."/>
            <person name="Mukai Y."/>
            <person name="Nagasaki H."/>
            <person name="Nagata Y."/>
            <person name="Naito S."/>
            <person name="Nakashima M."/>
            <person name="Nakama Y."/>
            <person name="Nakamichi Y."/>
            <person name="Nakamura M."/>
            <person name="Meguro A."/>
            <person name="Negishi M."/>
            <person name="Ohta I."/>
            <person name="Ohta T."/>
            <person name="Okamoto M."/>
            <person name="Ono N."/>
            <person name="Saji S."/>
            <person name="Sakaguchi M."/>
            <person name="Sakai K."/>
            <person name="Shibata M."/>
            <person name="Shimokawa T."/>
            <person name="Song J."/>
            <person name="Takazaki Y."/>
            <person name="Terasawa K."/>
            <person name="Tsugane M."/>
            <person name="Tsuji K."/>
            <person name="Ueda S."/>
            <person name="Waki K."/>
            <person name="Yamagata H."/>
            <person name="Yamamoto M."/>
            <person name="Yamamoto S."/>
            <person name="Yamane H."/>
            <person name="Yoshiki S."/>
            <person name="Yoshihara R."/>
            <person name="Yukawa K."/>
            <person name="Zhong H."/>
            <person name="Yano M."/>
            <person name="Yuan Q."/>
            <person name="Ouyang S."/>
            <person name="Liu J."/>
            <person name="Jones K.M."/>
            <person name="Gansberger K."/>
            <person name="Moffat K."/>
            <person name="Hill J."/>
            <person name="Bera J."/>
            <person name="Fadrosh D."/>
            <person name="Jin S."/>
            <person name="Johri S."/>
            <person name="Kim M."/>
            <person name="Overton L."/>
            <person name="Reardon M."/>
            <person name="Tsitrin T."/>
            <person name="Vuong H."/>
            <person name="Weaver B."/>
            <person name="Ciecko A."/>
            <person name="Tallon L."/>
            <person name="Jackson J."/>
            <person name="Pai G."/>
            <person name="Aken S.V."/>
            <person name="Utterback T."/>
            <person name="Reidmuller S."/>
            <person name="Feldblyum T."/>
            <person name="Hsiao J."/>
            <person name="Zismann V."/>
            <person name="Iobst S."/>
            <person name="de Vazeille A.R."/>
            <person name="Buell C.R."/>
            <person name="Ying K."/>
            <person name="Li Y."/>
            <person name="Lu T."/>
            <person name="Huang Y."/>
            <person name="Zhao Q."/>
            <person name="Feng Q."/>
            <person name="Zhang L."/>
            <person name="Zhu J."/>
            <person name="Weng Q."/>
            <person name="Mu J."/>
            <person name="Lu Y."/>
            <person name="Fan D."/>
            <person name="Liu Y."/>
            <person name="Guan J."/>
            <person name="Zhang Y."/>
            <person name="Yu S."/>
            <person name="Liu X."/>
            <person name="Zhang Y."/>
            <person name="Hong G."/>
            <person name="Han B."/>
            <person name="Choisne N."/>
            <person name="Demange N."/>
            <person name="Orjeda G."/>
            <person name="Samain S."/>
            <person name="Cattolico L."/>
            <person name="Pelletier E."/>
            <person name="Couloux A."/>
            <person name="Segurens B."/>
            <person name="Wincker P."/>
            <person name="D'Hont A."/>
            <person name="Scarpelli C."/>
            <person name="Weissenbach J."/>
            <person name="Salanoubat M."/>
            <person name="Quetier F."/>
            <person name="Yu Y."/>
            <person name="Kim H.R."/>
            <person name="Rambo T."/>
            <person name="Currie J."/>
            <person name="Collura K."/>
            <person name="Luo M."/>
            <person name="Yang T."/>
            <person name="Ammiraju J.S.S."/>
            <person name="Engler F."/>
            <person name="Soderlund C."/>
            <person name="Wing R.A."/>
            <person name="Palmer L.E."/>
            <person name="de la Bastide M."/>
            <person name="Spiegel L."/>
            <person name="Nascimento L."/>
            <person name="Zutavern T."/>
            <person name="O'Shaughnessy A."/>
            <person name="Dike S."/>
            <person name="Dedhia N."/>
            <person name="Preston R."/>
            <person name="Balija V."/>
            <person name="McCombie W.R."/>
            <person name="Chow T."/>
            <person name="Chen H."/>
            <person name="Chung M."/>
            <person name="Chen C."/>
            <person name="Shaw J."/>
            <person name="Wu H."/>
            <person name="Hsiao K."/>
            <person name="Chao Y."/>
            <person name="Chu M."/>
            <person name="Cheng C."/>
            <person name="Hour A."/>
            <person name="Lee P."/>
            <person name="Lin S."/>
            <person name="Lin Y."/>
            <person name="Liou J."/>
            <person name="Liu S."/>
            <person name="Hsing Y."/>
            <person name="Raghuvanshi S."/>
            <person name="Mohanty A."/>
            <person name="Bharti A.K."/>
            <person name="Gaur A."/>
            <person name="Gupta V."/>
            <person name="Kumar D."/>
            <person name="Ravi V."/>
            <person name="Vij S."/>
            <person name="Kapur A."/>
            <person name="Khurana P."/>
            <person name="Khurana P."/>
            <person name="Khurana J.P."/>
            <person name="Tyagi A.K."/>
            <person name="Gaikwad K."/>
            <person name="Singh A."/>
            <person name="Dalal V."/>
            <person name="Srivastava S."/>
            <person name="Dixit A."/>
            <person name="Pal A.K."/>
            <person name="Ghazi I.A."/>
            <person name="Yadav M."/>
            <person name="Pandit A."/>
            <person name="Bhargava A."/>
            <person name="Sureshbabu K."/>
            <person name="Batra K."/>
            <person name="Sharma T.R."/>
            <person name="Mohapatra T."/>
            <person name="Singh N.K."/>
            <person name="Messing J."/>
            <person name="Nelson A.B."/>
            <person name="Fuks G."/>
            <person name="Kavchok S."/>
            <person name="Keizer G."/>
            <person name="Linton E."/>
            <person name="Llaca V."/>
            <person name="Song R."/>
            <person name="Tanyolac B."/>
            <person name="Young S."/>
            <person name="Ho-Il K."/>
            <person name="Hahn J.H."/>
            <person name="Sangsakoo G."/>
            <person name="Vanavichit A."/>
            <person name="de Mattos Luiz.A.T."/>
            <person name="Zimmer P.D."/>
            <person name="Malone G."/>
            <person name="Dellagostin O."/>
            <person name="de Oliveira A.C."/>
            <person name="Bevan M."/>
            <person name="Bancroft I."/>
            <person name="Minx P."/>
            <person name="Cordum H."/>
            <person name="Wilson R."/>
            <person name="Cheng Z."/>
            <person name="Jin W."/>
            <person name="Jiang J."/>
            <person name="Leong S.A."/>
            <person name="Iwama H."/>
            <person name="Gojobori T."/>
            <person name="Itoh T."/>
            <person name="Niimura Y."/>
            <person name="Fujii Y."/>
            <person name="Habara T."/>
            <person name="Sakai H."/>
            <person name="Sato Y."/>
            <person name="Wilson G."/>
            <person name="Kumar K."/>
            <person name="McCouch S."/>
            <person name="Juretic N."/>
            <person name="Hoen D."/>
            <person name="Wright S."/>
            <person name="Bruskiewich R."/>
            <person name="Bureau T."/>
            <person name="Miyao A."/>
            <person name="Hirochika H."/>
            <person name="Nishikawa T."/>
            <person name="Kadowaki K."/>
            <person name="Sugiura M."/>
            <person name="Burr B."/>
            <person name="Sasaki T."/>
        </authorList>
    </citation>
    <scope>NUCLEOTIDE SEQUENCE [LARGE SCALE GENOMIC DNA]</scope>
    <source>
        <strain evidence="4">cv. Nipponbare</strain>
    </source>
</reference>
<feature type="region of interest" description="Disordered" evidence="1">
    <location>
        <begin position="1"/>
        <end position="49"/>
    </location>
</feature>
<reference evidence="3" key="2">
    <citation type="submission" date="2002-01" db="EMBL/GenBank/DDBJ databases">
        <title>Oryza sativa nipponbare(GA3) genomic DNA, chromosome 7, PAC clone:P0496D04.</title>
        <authorList>
            <person name="Sasaki T."/>
            <person name="Matsumoto T."/>
            <person name="Yamamoto K."/>
        </authorList>
    </citation>
    <scope>NUCLEOTIDE SEQUENCE</scope>
</reference>
<dbReference type="EMBL" id="AP003843">
    <property type="protein sequence ID" value="BAC24843.1"/>
    <property type="molecule type" value="Genomic_DNA"/>
</dbReference>
<feature type="compositionally biased region" description="Basic residues" evidence="1">
    <location>
        <begin position="130"/>
        <end position="139"/>
    </location>
</feature>
<evidence type="ECO:0000313" key="3">
    <source>
        <dbReference type="EMBL" id="BAD30786.1"/>
    </source>
</evidence>
<dbReference type="Proteomes" id="UP000000763">
    <property type="component" value="Chromosome 7"/>
</dbReference>
<evidence type="ECO:0000313" key="2">
    <source>
        <dbReference type="EMBL" id="BAC24843.1"/>
    </source>
</evidence>
<reference evidence="4" key="4">
    <citation type="journal article" date="2008" name="Nucleic Acids Res.">
        <title>The rice annotation project database (RAP-DB): 2008 update.</title>
        <authorList>
            <consortium name="The rice annotation project (RAP)"/>
        </authorList>
    </citation>
    <scope>GENOME REANNOTATION</scope>
    <source>
        <strain evidence="4">cv. Nipponbare</strain>
    </source>
</reference>
<protein>
    <submittedName>
        <fullName evidence="2">Uncharacterized protein</fullName>
    </submittedName>
</protein>
<name>Q8H591_ORYSJ</name>
<sequence>MATVSSGMGRQRSSDGLLKPARAAALRGSRDGGEPEGFEEKERREAQRRQQWWRDGVDVVHACGGFFDHIPVPVTGAPSPDDIVSAAPVSFALDRLGVRVPTGRESRLDTLPPTSSPSPSFPTSAAVDHRRPHSRRWPR</sequence>
<feature type="compositionally biased region" description="Basic and acidic residues" evidence="1">
    <location>
        <begin position="28"/>
        <end position="48"/>
    </location>
</feature>
<accession>Q8H591</accession>
<gene>
    <name evidence="2" type="primary">OJ1656_E11.103</name>
    <name evidence="3" type="ORF">P0496D04.43</name>
</gene>
<reference evidence="2" key="1">
    <citation type="submission" date="2001-07" db="EMBL/GenBank/DDBJ databases">
        <title>Oryza sativa nipponbare(GA3) genomic DNA, chromosome 7, BAC clone:OJ1656_E11.</title>
        <authorList>
            <person name="Sasaki T."/>
            <person name="Matsumoto T."/>
            <person name="Yamamoto K."/>
        </authorList>
    </citation>
    <scope>NUCLEOTIDE SEQUENCE</scope>
</reference>
<feature type="region of interest" description="Disordered" evidence="1">
    <location>
        <begin position="101"/>
        <end position="139"/>
    </location>
</feature>
<organism evidence="2 4">
    <name type="scientific">Oryza sativa subsp. japonica</name>
    <name type="common">Rice</name>
    <dbReference type="NCBI Taxonomy" id="39947"/>
    <lineage>
        <taxon>Eukaryota</taxon>
        <taxon>Viridiplantae</taxon>
        <taxon>Streptophyta</taxon>
        <taxon>Embryophyta</taxon>
        <taxon>Tracheophyta</taxon>
        <taxon>Spermatophyta</taxon>
        <taxon>Magnoliopsida</taxon>
        <taxon>Liliopsida</taxon>
        <taxon>Poales</taxon>
        <taxon>Poaceae</taxon>
        <taxon>BOP clade</taxon>
        <taxon>Oryzoideae</taxon>
        <taxon>Oryzeae</taxon>
        <taxon>Oryzinae</taxon>
        <taxon>Oryza</taxon>
        <taxon>Oryza sativa</taxon>
    </lineage>
</organism>
<proteinExistence type="predicted"/>
<evidence type="ECO:0000256" key="1">
    <source>
        <dbReference type="SAM" id="MobiDB-lite"/>
    </source>
</evidence>